<feature type="compositionally biased region" description="Basic and acidic residues" evidence="9">
    <location>
        <begin position="673"/>
        <end position="682"/>
    </location>
</feature>
<dbReference type="Pfam" id="PF10403">
    <property type="entry name" value="BHD_1"/>
    <property type="match status" value="2"/>
</dbReference>
<gene>
    <name evidence="13" type="ORF">BDFB_002556</name>
</gene>
<feature type="compositionally biased region" description="Basic residues" evidence="9">
    <location>
        <begin position="555"/>
        <end position="564"/>
    </location>
</feature>
<feature type="compositionally biased region" description="Polar residues" evidence="9">
    <location>
        <begin position="1529"/>
        <end position="1540"/>
    </location>
</feature>
<accession>A0A482WA08</accession>
<keyword evidence="6" id="KW-0234">DNA repair</keyword>
<evidence type="ECO:0000256" key="5">
    <source>
        <dbReference type="ARBA" id="ARBA00023125"/>
    </source>
</evidence>
<dbReference type="FunFam" id="3.30.70.2460:FF:000001">
    <property type="entry name" value="DNA repair protein Rad4 family"/>
    <property type="match status" value="2"/>
</dbReference>
<feature type="compositionally biased region" description="Basic and acidic residues" evidence="9">
    <location>
        <begin position="383"/>
        <end position="442"/>
    </location>
</feature>
<dbReference type="InterPro" id="IPR018327">
    <property type="entry name" value="BHD_2"/>
</dbReference>
<comment type="subcellular location">
    <subcellularLocation>
        <location evidence="1">Nucleus</location>
    </subcellularLocation>
</comment>
<dbReference type="NCBIfam" id="TIGR00605">
    <property type="entry name" value="rad4"/>
    <property type="match status" value="2"/>
</dbReference>
<feature type="coiled-coil region" evidence="8">
    <location>
        <begin position="118"/>
        <end position="152"/>
    </location>
</feature>
<evidence type="ECO:0000259" key="12">
    <source>
        <dbReference type="SMART" id="SM01032"/>
    </source>
</evidence>
<name>A0A482WA08_ASBVE</name>
<dbReference type="GO" id="GO:0005737">
    <property type="term" value="C:cytoplasm"/>
    <property type="evidence" value="ECO:0007669"/>
    <property type="project" value="TreeGrafter"/>
</dbReference>
<dbReference type="InterPro" id="IPR004583">
    <property type="entry name" value="DNA_repair_Rad4"/>
</dbReference>
<sequence>MRRRKDVKSLPSDSSDDDEPLAKKAAKAKAKGAEPVESSSESDIENYLQPADKIDLSSPFFSLQNANPPSFDKIENDIFAGVNRLSDSDTGSDDETSSKPEPTQTAVPSTSKLNFRQLHEYTKKMEETKKHVEEYKARKQAEEKQMDILNLLAAGESKLSDDKQAALAELEATLHSSDFDSCSDSEKEGWEEVEERQKDKNLIPKEGLQITVEMPGAIKKKKGVDLMAAIKRRINRVKKENQVLIHKVHLLCWIAHGNYVSSVINSQSILAVALSLLPSEQCYPANRTDLKYLEQILKWYRNIVENVEKVVPNNKTLEELLAAQIAKKEAYNKKMLVYIFVAILRSLGIQCRLVLSFQLEPLRPPSSELCSLSTKNNATNPETKSRSKSSSEVKKKEASKPKIVDQNRSKSTSEIKQKTPSKVKPEKKLQSTTKLKVEEGKKSRSKNSGETSKADGGESEKRKTVKAKKSPSRSNGNISKASGEEPKKPKPSNMSDKTKPTKQKSTNQKIPQLDGANDSDDEILLQVDGANDVASSSKPNLKKLKEKDIPCPVKTHPKRLKSKIKYRDSDSEDDFTTTNNNSKSAPKTNGVNLKKLKEIAPRRGMDVRKDIINLVKGRISEQKQIDRSKTVRKRRSGHESGDSDYVPEAIKKKRQSEDDFAPKTKVKRRVQVKKTDSEEESKKKRQGVDVWAEVFLETEEKWISVDVVKGQVHCVSELHTRATHPVSYVVAWNNDNSVKDITSRYCKNFNTVTRRLRIDAKWWQASLKPFTGRKTAKDKEEDEELERQQLEKPLPTSIAEYKDHPLYVLKRHLLKFQAIYPPDAPTLGFIRKEPVYSRQCVYTLHSRDIWLKHAKIVKPGEKPYKIVKARPRWDKLSNKVITDAELEIFGPWQTEDYVPPTAENGVVPRNAFGNVELFKPCMLPKKTVHLKLPGLNKIAKRMDIDCASAIVGFDFHGGWSHPTYDGFVVCEEYADILVAAWELEQDELGKKEQEKIDKRVYAKVLPSDSSDDDEPLAKRVVKAKPNNDDSSSESDIENYLQPADKINLDSTFFNFQNLNPPPFDEADSDSYAEAAEVQMAVPSTSESSFWQLHDYTKKMEEAKRHVEEYNAKKQAGEKEIDTLNLLAAGETKLNEAKQKILADLELPLHSSDFESYSDSENWEEVEDHQEDKNIIPKEGLQITVEMPGAVKKKKGADLMAAIKRRINRIKKQTQLLIHKVHLLCWIAHGNYISSVINCENILALALSLVPLAADRTDLNYLEQVLRWFKNNVRNKEKAVPKNKTLYELLEAQIIKKEVYNKIMLVYMFVAILRSLGIQCRLVLSFQLEPARPPKSELLSLSTKNQKVKSKVDKTSTNETIKLHSKGTRKVKATKATEPKIERTIKTRSKSANETTKNDANKKSANKLRIEEHKKTRSKSSSEETKTHQIERTIKTRSKSASEAKEANKLNINKNGKKQTKKKEKDSSTIPQIDGADDSTSDDEVLTQMDDDSTSKASRKKPYPTRVYPTRLRTKITSSGDDLAARSPFSPKNKNSPQTSRDVFPKNETQIDRSKIARKRKSTRESDNDSDYAPETIKKQQREGAASKVKVKSGVQANKGREIAAKKQQDVNIWAEVFVETEQKWITVDVINGQIHCVDEIYNRATHPVSYIVAWNNDNSLKDVTSRYCQNFNTVTRSLRVNPKWWEATLKPFAGAKSAKDMAEDDELEKQQLEKPLPKALKEYKNHPLYVLKRHLLKYEAIYPPEAPILGFVRREPVYPRECVYILHPRDIWLKQAKVVKPGEKPYKIVKGRPRWDKLSRKIVTDPEMDIFGPWQIDDYEPPTAENGIVPRNAYGNVELFKPCMLPKKTVHLRLPGLKKIARRMNIDCASAFTGFDYSDGWVHPAYDGYVVCEEYADILVAAWELEQEELEKKEQEKIDKRVYSNWKRLIKGLLIRERLKIKYEFGDTSRSGAKKKAKGGPKFAPKKRKLL</sequence>
<feature type="region of interest" description="Disordered" evidence="9">
    <location>
        <begin position="178"/>
        <end position="198"/>
    </location>
</feature>
<feature type="compositionally biased region" description="Basic and acidic residues" evidence="9">
    <location>
        <begin position="1395"/>
        <end position="1447"/>
    </location>
</feature>
<evidence type="ECO:0000256" key="8">
    <source>
        <dbReference type="SAM" id="Coils"/>
    </source>
</evidence>
<dbReference type="SMART" id="SM01030">
    <property type="entry name" value="BHD_1"/>
    <property type="match status" value="2"/>
</dbReference>
<dbReference type="InterPro" id="IPR038765">
    <property type="entry name" value="Papain-like_cys_pep_sf"/>
</dbReference>
<evidence type="ECO:0000256" key="2">
    <source>
        <dbReference type="ARBA" id="ARBA00009525"/>
    </source>
</evidence>
<feature type="region of interest" description="Disordered" evidence="9">
    <location>
        <begin position="622"/>
        <end position="683"/>
    </location>
</feature>
<dbReference type="SMART" id="SM01032">
    <property type="entry name" value="BHD_3"/>
    <property type="match status" value="2"/>
</dbReference>
<evidence type="ECO:0000259" key="11">
    <source>
        <dbReference type="SMART" id="SM01031"/>
    </source>
</evidence>
<feature type="compositionally biased region" description="Basic and acidic residues" evidence="9">
    <location>
        <begin position="184"/>
        <end position="198"/>
    </location>
</feature>
<dbReference type="Pfam" id="PF10405">
    <property type="entry name" value="BHD_3"/>
    <property type="match status" value="2"/>
</dbReference>
<dbReference type="GO" id="GO:0003697">
    <property type="term" value="F:single-stranded DNA binding"/>
    <property type="evidence" value="ECO:0007669"/>
    <property type="project" value="TreeGrafter"/>
</dbReference>
<dbReference type="InterPro" id="IPR036985">
    <property type="entry name" value="Transglutaminase-like_sf"/>
</dbReference>
<feature type="compositionally biased region" description="Polar residues" evidence="9">
    <location>
        <begin position="576"/>
        <end position="591"/>
    </location>
</feature>
<dbReference type="GO" id="GO:0000111">
    <property type="term" value="C:nucleotide-excision repair factor 2 complex"/>
    <property type="evidence" value="ECO:0007669"/>
    <property type="project" value="TreeGrafter"/>
</dbReference>
<dbReference type="PANTHER" id="PTHR12135:SF0">
    <property type="entry name" value="DNA REPAIR PROTEIN COMPLEMENTING XP-C CELLS"/>
    <property type="match status" value="1"/>
</dbReference>
<keyword evidence="3" id="KW-0597">Phosphoprotein</keyword>
<feature type="domain" description="Rad4 beta-hairpin" evidence="11">
    <location>
        <begin position="1766"/>
        <end position="1822"/>
    </location>
</feature>
<feature type="domain" description="Rad4 beta-hairpin" evidence="12">
    <location>
        <begin position="1829"/>
        <end position="1903"/>
    </location>
</feature>
<keyword evidence="7" id="KW-0539">Nucleus</keyword>
<feature type="compositionally biased region" description="Basic residues" evidence="9">
    <location>
        <begin position="1363"/>
        <end position="1372"/>
    </location>
</feature>
<feature type="domain" description="Rad4 beta-hairpin" evidence="11">
    <location>
        <begin position="844"/>
        <end position="900"/>
    </location>
</feature>
<dbReference type="PANTHER" id="PTHR12135">
    <property type="entry name" value="DNA REPAIR PROTEIN XP-C / RAD4"/>
    <property type="match status" value="1"/>
</dbReference>
<feature type="region of interest" description="Disordered" evidence="9">
    <location>
        <begin position="1"/>
        <end position="50"/>
    </location>
</feature>
<dbReference type="GO" id="GO:0003684">
    <property type="term" value="F:damaged DNA binding"/>
    <property type="evidence" value="ECO:0007669"/>
    <property type="project" value="InterPro"/>
</dbReference>
<feature type="compositionally biased region" description="Basic and acidic residues" evidence="9">
    <location>
        <begin position="1542"/>
        <end position="1554"/>
    </location>
</feature>
<dbReference type="InterPro" id="IPR018326">
    <property type="entry name" value="Rad4_beta-hairpin_dom1"/>
</dbReference>
<keyword evidence="5" id="KW-0238">DNA-binding</keyword>
<dbReference type="Proteomes" id="UP000292052">
    <property type="component" value="Unassembled WGS sequence"/>
</dbReference>
<keyword evidence="4" id="KW-0227">DNA damage</keyword>
<protein>
    <submittedName>
        <fullName evidence="13">DNA repair protein complementing XP-C cells-like protein</fullName>
    </submittedName>
</protein>
<dbReference type="GO" id="GO:0071942">
    <property type="term" value="C:XPC complex"/>
    <property type="evidence" value="ECO:0007669"/>
    <property type="project" value="TreeGrafter"/>
</dbReference>
<proteinExistence type="inferred from homology"/>
<dbReference type="EMBL" id="QDEB01011720">
    <property type="protein sequence ID" value="RZC42022.1"/>
    <property type="molecule type" value="Genomic_DNA"/>
</dbReference>
<dbReference type="InterPro" id="IPR042488">
    <property type="entry name" value="Rad4_BHD3_sf"/>
</dbReference>
<comment type="similarity">
    <text evidence="2">Belongs to the XPC family.</text>
</comment>
<feature type="domain" description="Rad4 beta-hairpin" evidence="10">
    <location>
        <begin position="790"/>
        <end position="842"/>
    </location>
</feature>
<evidence type="ECO:0000256" key="7">
    <source>
        <dbReference type="ARBA" id="ARBA00023242"/>
    </source>
</evidence>
<feature type="compositionally biased region" description="Acidic residues" evidence="9">
    <location>
        <begin position="1474"/>
        <end position="1491"/>
    </location>
</feature>
<feature type="compositionally biased region" description="Polar residues" evidence="9">
    <location>
        <begin position="99"/>
        <end position="114"/>
    </location>
</feature>
<dbReference type="InterPro" id="IPR018328">
    <property type="entry name" value="Rad4_beta-hairpin_dom3"/>
</dbReference>
<dbReference type="SMART" id="SM01031">
    <property type="entry name" value="BHD_2"/>
    <property type="match status" value="2"/>
</dbReference>
<dbReference type="OrthoDB" id="300780at2759"/>
<dbReference type="GO" id="GO:0006289">
    <property type="term" value="P:nucleotide-excision repair"/>
    <property type="evidence" value="ECO:0007669"/>
    <property type="project" value="InterPro"/>
</dbReference>
<dbReference type="FunFam" id="2.20.20.110:FF:000001">
    <property type="entry name" value="DNA repair protein complementing XP-C cells"/>
    <property type="match status" value="2"/>
</dbReference>
<dbReference type="SUPFAM" id="SSF54001">
    <property type="entry name" value="Cysteine proteinases"/>
    <property type="match status" value="2"/>
</dbReference>
<feature type="region of interest" description="Disordered" evidence="9">
    <location>
        <begin position="1949"/>
        <end position="1971"/>
    </location>
</feature>
<feature type="region of interest" description="Disordered" evidence="9">
    <location>
        <begin position="368"/>
        <end position="597"/>
    </location>
</feature>
<evidence type="ECO:0000313" key="14">
    <source>
        <dbReference type="Proteomes" id="UP000292052"/>
    </source>
</evidence>
<feature type="region of interest" description="Disordered" evidence="9">
    <location>
        <begin position="1363"/>
        <end position="1593"/>
    </location>
</feature>
<evidence type="ECO:0000256" key="4">
    <source>
        <dbReference type="ARBA" id="ARBA00022763"/>
    </source>
</evidence>
<feature type="domain" description="Rad4 beta-hairpin" evidence="12">
    <location>
        <begin position="907"/>
        <end position="981"/>
    </location>
</feature>
<dbReference type="Gene3D" id="3.90.260.10">
    <property type="entry name" value="Transglutaminase-like"/>
    <property type="match status" value="4"/>
</dbReference>
<feature type="coiled-coil region" evidence="8">
    <location>
        <begin position="1092"/>
        <end position="1126"/>
    </location>
</feature>
<evidence type="ECO:0000256" key="9">
    <source>
        <dbReference type="SAM" id="MobiDB-lite"/>
    </source>
</evidence>
<dbReference type="GO" id="GO:0006298">
    <property type="term" value="P:mismatch repair"/>
    <property type="evidence" value="ECO:0007669"/>
    <property type="project" value="TreeGrafter"/>
</dbReference>
<dbReference type="Gene3D" id="2.20.20.110">
    <property type="entry name" value="Rad4, beta-hairpin domain BHD1"/>
    <property type="match status" value="2"/>
</dbReference>
<feature type="compositionally biased region" description="Basic and acidic residues" evidence="9">
    <location>
        <begin position="452"/>
        <end position="462"/>
    </location>
</feature>
<evidence type="ECO:0000256" key="1">
    <source>
        <dbReference type="ARBA" id="ARBA00004123"/>
    </source>
</evidence>
<evidence type="ECO:0000256" key="3">
    <source>
        <dbReference type="ARBA" id="ARBA00022553"/>
    </source>
</evidence>
<evidence type="ECO:0000259" key="10">
    <source>
        <dbReference type="SMART" id="SM01030"/>
    </source>
</evidence>
<dbReference type="Pfam" id="PF03835">
    <property type="entry name" value="Rad4"/>
    <property type="match status" value="2"/>
</dbReference>
<feature type="domain" description="Rad4 beta-hairpin" evidence="10">
    <location>
        <begin position="1712"/>
        <end position="1764"/>
    </location>
</feature>
<comment type="caution">
    <text evidence="13">The sequence shown here is derived from an EMBL/GenBank/DDBJ whole genome shotgun (WGS) entry which is preliminary data.</text>
</comment>
<feature type="region of interest" description="Disordered" evidence="9">
    <location>
        <begin position="82"/>
        <end position="115"/>
    </location>
</feature>
<dbReference type="InterPro" id="IPR018325">
    <property type="entry name" value="Rad4/PNGase_transGLS-fold"/>
</dbReference>
<keyword evidence="14" id="KW-1185">Reference proteome</keyword>
<evidence type="ECO:0000313" key="13">
    <source>
        <dbReference type="EMBL" id="RZC42022.1"/>
    </source>
</evidence>
<dbReference type="STRING" id="1661398.A0A482WA08"/>
<reference evidence="13 14" key="1">
    <citation type="submission" date="2017-03" db="EMBL/GenBank/DDBJ databases">
        <title>Genome of the blue death feigning beetle - Asbolus verrucosus.</title>
        <authorList>
            <person name="Rider S.D."/>
        </authorList>
    </citation>
    <scope>NUCLEOTIDE SEQUENCE [LARGE SCALE GENOMIC DNA]</scope>
    <source>
        <strain evidence="13">Butters</strain>
        <tissue evidence="13">Head and leg muscle</tissue>
    </source>
</reference>
<feature type="compositionally biased region" description="Polar residues" evidence="9">
    <location>
        <begin position="368"/>
        <end position="381"/>
    </location>
</feature>
<evidence type="ECO:0000256" key="6">
    <source>
        <dbReference type="ARBA" id="ARBA00023204"/>
    </source>
</evidence>
<dbReference type="Gene3D" id="3.30.70.2460">
    <property type="entry name" value="Rad4, beta-hairpin domain BHD3"/>
    <property type="match status" value="2"/>
</dbReference>
<organism evidence="13 14">
    <name type="scientific">Asbolus verrucosus</name>
    <name type="common">Desert ironclad beetle</name>
    <dbReference type="NCBI Taxonomy" id="1661398"/>
    <lineage>
        <taxon>Eukaryota</taxon>
        <taxon>Metazoa</taxon>
        <taxon>Ecdysozoa</taxon>
        <taxon>Arthropoda</taxon>
        <taxon>Hexapoda</taxon>
        <taxon>Insecta</taxon>
        <taxon>Pterygota</taxon>
        <taxon>Neoptera</taxon>
        <taxon>Endopterygota</taxon>
        <taxon>Coleoptera</taxon>
        <taxon>Polyphaga</taxon>
        <taxon>Cucujiformia</taxon>
        <taxon>Tenebrionidae</taxon>
        <taxon>Pimeliinae</taxon>
        <taxon>Asbolus</taxon>
    </lineage>
</organism>
<keyword evidence="8" id="KW-0175">Coiled coil</keyword>
<feature type="compositionally biased region" description="Basic and acidic residues" evidence="9">
    <location>
        <begin position="1374"/>
        <end position="1384"/>
    </location>
</feature>
<dbReference type="InterPro" id="IPR018026">
    <property type="entry name" value="DNA_repair_Rad4-like"/>
</dbReference>
<feature type="compositionally biased region" description="Basic residues" evidence="9">
    <location>
        <begin position="1952"/>
        <end position="1971"/>
    </location>
</feature>